<evidence type="ECO:0000313" key="2">
    <source>
        <dbReference type="EMBL" id="CAB4034422.1"/>
    </source>
</evidence>
<dbReference type="AlphaFoldDB" id="A0A6S7L9D6"/>
<proteinExistence type="predicted"/>
<accession>A0A6S7L9D6</accession>
<reference evidence="2" key="1">
    <citation type="submission" date="2020-04" db="EMBL/GenBank/DDBJ databases">
        <authorList>
            <person name="Alioto T."/>
            <person name="Alioto T."/>
            <person name="Gomez Garrido J."/>
        </authorList>
    </citation>
    <scope>NUCLEOTIDE SEQUENCE</scope>
    <source>
        <strain evidence="2">A484AB</strain>
    </source>
</reference>
<gene>
    <name evidence="2" type="ORF">PACLA_8A010488</name>
</gene>
<evidence type="ECO:0000313" key="3">
    <source>
        <dbReference type="Proteomes" id="UP001152795"/>
    </source>
</evidence>
<name>A0A6S7L9D6_PARCT</name>
<dbReference type="EMBL" id="CACRXK020020096">
    <property type="protein sequence ID" value="CAB4034422.1"/>
    <property type="molecule type" value="Genomic_DNA"/>
</dbReference>
<evidence type="ECO:0000256" key="1">
    <source>
        <dbReference type="SAM" id="MobiDB-lite"/>
    </source>
</evidence>
<feature type="non-terminal residue" evidence="2">
    <location>
        <position position="1"/>
    </location>
</feature>
<comment type="caution">
    <text evidence="2">The sequence shown here is derived from an EMBL/GenBank/DDBJ whole genome shotgun (WGS) entry which is preliminary data.</text>
</comment>
<dbReference type="OrthoDB" id="751084at2759"/>
<feature type="compositionally biased region" description="Basic and acidic residues" evidence="1">
    <location>
        <begin position="11"/>
        <end position="29"/>
    </location>
</feature>
<protein>
    <submittedName>
        <fullName evidence="2">Uncharacterized protein</fullName>
    </submittedName>
</protein>
<feature type="region of interest" description="Disordered" evidence="1">
    <location>
        <begin position="1"/>
        <end position="31"/>
    </location>
</feature>
<dbReference type="Proteomes" id="UP001152795">
    <property type="component" value="Unassembled WGS sequence"/>
</dbReference>
<feature type="compositionally biased region" description="Acidic residues" evidence="1">
    <location>
        <begin position="1"/>
        <end position="10"/>
    </location>
</feature>
<organism evidence="2 3">
    <name type="scientific">Paramuricea clavata</name>
    <name type="common">Red gorgonian</name>
    <name type="synonym">Violescent sea-whip</name>
    <dbReference type="NCBI Taxonomy" id="317549"/>
    <lineage>
        <taxon>Eukaryota</taxon>
        <taxon>Metazoa</taxon>
        <taxon>Cnidaria</taxon>
        <taxon>Anthozoa</taxon>
        <taxon>Octocorallia</taxon>
        <taxon>Malacalcyonacea</taxon>
        <taxon>Plexauridae</taxon>
        <taxon>Paramuricea</taxon>
    </lineage>
</organism>
<keyword evidence="3" id="KW-1185">Reference proteome</keyword>
<sequence>RVYDEEETKDEEEKHDEAVAQEKEKTREELETEVIPKINEALQSGLAVLDGAFVTVEITPEQISDDEDEGTLPENLKPEPILELTDVYAHRKLPSFIGTPEFHTDDLVGLGESSSEELLHGTSELAALKVTATVAFIDQDE</sequence>